<dbReference type="SMART" id="SM00966">
    <property type="entry name" value="SpoVT_AbrB"/>
    <property type="match status" value="1"/>
</dbReference>
<name>A0ABT9K4C3_9PSED</name>
<dbReference type="SUPFAM" id="SSF89447">
    <property type="entry name" value="AbrB/MazE/MraZ-like"/>
    <property type="match status" value="1"/>
</dbReference>
<keyword evidence="3" id="KW-1185">Reference proteome</keyword>
<evidence type="ECO:0000313" key="3">
    <source>
        <dbReference type="Proteomes" id="UP001228468"/>
    </source>
</evidence>
<protein>
    <recommendedName>
        <fullName evidence="1">SpoVT-AbrB domain-containing protein</fullName>
    </recommendedName>
</protein>
<evidence type="ECO:0000259" key="1">
    <source>
        <dbReference type="SMART" id="SM00966"/>
    </source>
</evidence>
<dbReference type="InterPro" id="IPR007159">
    <property type="entry name" value="SpoVT-AbrB_dom"/>
</dbReference>
<comment type="caution">
    <text evidence="2">The sequence shown here is derived from an EMBL/GenBank/DDBJ whole genome shotgun (WGS) entry which is preliminary data.</text>
</comment>
<evidence type="ECO:0000313" key="2">
    <source>
        <dbReference type="EMBL" id="MDP8573547.1"/>
    </source>
</evidence>
<dbReference type="Gene3D" id="2.10.260.10">
    <property type="match status" value="1"/>
</dbReference>
<accession>A0ABT9K4C3</accession>
<proteinExistence type="predicted"/>
<feature type="domain" description="SpoVT-AbrB" evidence="1">
    <location>
        <begin position="87"/>
        <end position="132"/>
    </location>
</feature>
<gene>
    <name evidence="2" type="ORF">RAM78_14175</name>
</gene>
<dbReference type="InterPro" id="IPR037914">
    <property type="entry name" value="SpoVT-AbrB_sf"/>
</dbReference>
<sequence>MIGSLIGVYRTDLKSICQLINVATAHIFLKTVPGSMASLKTNSAFYACREEIALSLSACYFCCTNPGIDDSYASNRRDIMSVTSKIRRQGGAAVITIPPTLLKLLHLEVGAQLELNVVDGELIARPAVAATRKRYSLSELLEGAEELQKLNAQTSETLEGDSVGRELG</sequence>
<reference evidence="2 3" key="1">
    <citation type="submission" date="2023-08" db="EMBL/GenBank/DDBJ databases">
        <title>Whole Genome exploration of the biotechnological potential of heavy metal resistant bacteria.</title>
        <authorList>
            <person name="Adeniji A."/>
            <person name="Ayangbenro A."/>
        </authorList>
    </citation>
    <scope>NUCLEOTIDE SEQUENCE [LARGE SCALE GENOMIC DNA]</scope>
    <source>
        <strain evidence="2 3">ABS_30</strain>
    </source>
</reference>
<dbReference type="Proteomes" id="UP001228468">
    <property type="component" value="Unassembled WGS sequence"/>
</dbReference>
<dbReference type="EMBL" id="JAVCAN010000006">
    <property type="protein sequence ID" value="MDP8573547.1"/>
    <property type="molecule type" value="Genomic_DNA"/>
</dbReference>
<organism evidence="2 3">
    <name type="scientific">Pseudomonas iranensis</name>
    <dbReference type="NCBI Taxonomy" id="2745503"/>
    <lineage>
        <taxon>Bacteria</taxon>
        <taxon>Pseudomonadati</taxon>
        <taxon>Pseudomonadota</taxon>
        <taxon>Gammaproteobacteria</taxon>
        <taxon>Pseudomonadales</taxon>
        <taxon>Pseudomonadaceae</taxon>
        <taxon>Pseudomonas</taxon>
    </lineage>
</organism>
<dbReference type="RefSeq" id="WP_240783180.1">
    <property type="nucleotide sequence ID" value="NZ_JAVCAN010000006.1"/>
</dbReference>